<name>A0A0X3PLV9_SCHSO</name>
<evidence type="ECO:0000256" key="2">
    <source>
        <dbReference type="SAM" id="MobiDB-lite"/>
    </source>
</evidence>
<proteinExistence type="predicted"/>
<accession>A0A0X3PLV9</accession>
<keyword evidence="1" id="KW-0175">Coiled coil</keyword>
<evidence type="ECO:0000313" key="3">
    <source>
        <dbReference type="EMBL" id="JAP49312.1"/>
    </source>
</evidence>
<organism evidence="3">
    <name type="scientific">Schistocephalus solidus</name>
    <name type="common">Tapeworm</name>
    <dbReference type="NCBI Taxonomy" id="70667"/>
    <lineage>
        <taxon>Eukaryota</taxon>
        <taxon>Metazoa</taxon>
        <taxon>Spiralia</taxon>
        <taxon>Lophotrochozoa</taxon>
        <taxon>Platyhelminthes</taxon>
        <taxon>Cestoda</taxon>
        <taxon>Eucestoda</taxon>
        <taxon>Diphyllobothriidea</taxon>
        <taxon>Diphyllobothriidae</taxon>
        <taxon>Schistocephalus</taxon>
    </lineage>
</organism>
<dbReference type="EMBL" id="GEEE01013913">
    <property type="protein sequence ID" value="JAP49312.1"/>
    <property type="molecule type" value="Transcribed_RNA"/>
</dbReference>
<gene>
    <name evidence="3" type="ORF">TR148616</name>
</gene>
<feature type="non-terminal residue" evidence="3">
    <location>
        <position position="1"/>
    </location>
</feature>
<protein>
    <submittedName>
        <fullName evidence="3">Uncharacterized protein</fullName>
    </submittedName>
</protein>
<dbReference type="AlphaFoldDB" id="A0A0X3PLV9"/>
<reference evidence="3" key="1">
    <citation type="submission" date="2016-01" db="EMBL/GenBank/DDBJ databases">
        <title>Reference transcriptome for the parasite Schistocephalus solidus: insights into the molecular evolution of parasitism.</title>
        <authorList>
            <person name="Hebert F.O."/>
            <person name="Grambauer S."/>
            <person name="Barber I."/>
            <person name="Landry C.R."/>
            <person name="Aubin-Horth N."/>
        </authorList>
    </citation>
    <scope>NUCLEOTIDE SEQUENCE</scope>
</reference>
<sequence>RDSLQSKLSSAQQELDAAQEALASAASENSAVEEIVVAQTVASTLSSAEHQEASSTVFSEEESCNSCSALASEVEHFKHVLDNAENVLSKLQTSAAHEEDRWRKSLQEIASENANLKTTVKRLTEEVADLTRKQRESNKTEITDEEVLENGNCAGEDEDKELVENGHCVAPAASSQQINGGDFQ</sequence>
<feature type="region of interest" description="Disordered" evidence="2">
    <location>
        <begin position="134"/>
        <end position="158"/>
    </location>
</feature>
<feature type="coiled-coil region" evidence="1">
    <location>
        <begin position="1"/>
        <end position="35"/>
    </location>
</feature>
<evidence type="ECO:0000256" key="1">
    <source>
        <dbReference type="SAM" id="Coils"/>
    </source>
</evidence>